<dbReference type="InterPro" id="IPR029044">
    <property type="entry name" value="Nucleotide-diphossugar_trans"/>
</dbReference>
<keyword evidence="3" id="KW-0808">Transferase</keyword>
<dbReference type="EC" id="2.7.7.-" evidence="3"/>
<dbReference type="Pfam" id="PF00571">
    <property type="entry name" value="CBS"/>
    <property type="match status" value="2"/>
</dbReference>
<dbReference type="KEGG" id="aell:AELL_2679"/>
<evidence type="ECO:0000313" key="6">
    <source>
        <dbReference type="Proteomes" id="UP000290588"/>
    </source>
</evidence>
<sequence length="349" mass="39754">MNINTLLITENTKIKEALKVIDKGAIRIALVVDENNKLLGTLSDGDIRRGLLKNYTLDDSIKDLYFKNPTVASNSESKEKIIQKAIKNQVYQIPIVDENNCLVDIVNLATLLNVSKKRNRVILMAGGLGTRLRPLTEDLPKPMLKVGNKPILETIIKNFASHGFVNITISLNYKAEIIREYFKDGSDFGVNIDYVEENTRLGTAGALSLLKEQPNEPFFVMNADLLTDVNFSNLLDFHCFGNANATMCVREYEYQVPYGVIEIENSSIVSIVEKPIKKFFVNAGIYVLSPNIFEFIPKNEFFDMPTLFNILIEKQKKVLSFPIHEYWLDIGRMSDFEQAQSEYFRIFNE</sequence>
<protein>
    <submittedName>
        <fullName evidence="4">Alcohol dehydrogenase</fullName>
    </submittedName>
    <submittedName>
        <fullName evidence="3">Glucosamine-1-P guanylyltransferase</fullName>
        <ecNumber evidence="3">2.7.7.-</ecNumber>
    </submittedName>
</protein>
<dbReference type="Gene3D" id="3.10.580.10">
    <property type="entry name" value="CBS-domain"/>
    <property type="match status" value="1"/>
</dbReference>
<dbReference type="PROSITE" id="PS51371">
    <property type="entry name" value="CBS"/>
    <property type="match status" value="1"/>
</dbReference>
<keyword evidence="5" id="KW-1185">Reference proteome</keyword>
<dbReference type="OrthoDB" id="9788272at2"/>
<dbReference type="AlphaFoldDB" id="A0A347UBQ5"/>
<feature type="domain" description="CBS" evidence="2">
    <location>
        <begin position="1"/>
        <end position="60"/>
    </location>
</feature>
<dbReference type="EMBL" id="NXIG01000003">
    <property type="protein sequence ID" value="RXI31874.1"/>
    <property type="molecule type" value="Genomic_DNA"/>
</dbReference>
<accession>A0A347UBQ5</accession>
<proteinExistence type="predicted"/>
<dbReference type="CDD" id="cd04607">
    <property type="entry name" value="CBS_pair_NTP_transferase_assoc"/>
    <property type="match status" value="1"/>
</dbReference>
<dbReference type="InterPro" id="IPR000644">
    <property type="entry name" value="CBS_dom"/>
</dbReference>
<gene>
    <name evidence="3" type="primary">ptmE</name>
    <name evidence="3" type="ORF">AELL_2679</name>
    <name evidence="4" type="ORF">CP962_03580</name>
</gene>
<dbReference type="Pfam" id="PF00483">
    <property type="entry name" value="NTP_transferase"/>
    <property type="match status" value="1"/>
</dbReference>
<dbReference type="EMBL" id="CP032097">
    <property type="protein sequence ID" value="AXX96283.1"/>
    <property type="molecule type" value="Genomic_DNA"/>
</dbReference>
<dbReference type="InterPro" id="IPR005835">
    <property type="entry name" value="NTP_transferase_dom"/>
</dbReference>
<dbReference type="SUPFAM" id="SSF53448">
    <property type="entry name" value="Nucleotide-diphospho-sugar transferases"/>
    <property type="match status" value="1"/>
</dbReference>
<evidence type="ECO:0000313" key="4">
    <source>
        <dbReference type="EMBL" id="RXI31874.1"/>
    </source>
</evidence>
<keyword evidence="3" id="KW-0548">Nucleotidyltransferase</keyword>
<dbReference type="Gene3D" id="3.90.550.10">
    <property type="entry name" value="Spore Coat Polysaccharide Biosynthesis Protein SpsA, Chain A"/>
    <property type="match status" value="1"/>
</dbReference>
<dbReference type="PANTHER" id="PTHR22572">
    <property type="entry name" value="SUGAR-1-PHOSPHATE GUANYL TRANSFERASE"/>
    <property type="match status" value="1"/>
</dbReference>
<dbReference type="Proteomes" id="UP000290588">
    <property type="component" value="Unassembled WGS sequence"/>
</dbReference>
<organism evidence="4 6">
    <name type="scientific">Arcobacter ellisii</name>
    <dbReference type="NCBI Taxonomy" id="913109"/>
    <lineage>
        <taxon>Bacteria</taxon>
        <taxon>Pseudomonadati</taxon>
        <taxon>Campylobacterota</taxon>
        <taxon>Epsilonproteobacteria</taxon>
        <taxon>Campylobacterales</taxon>
        <taxon>Arcobacteraceae</taxon>
        <taxon>Arcobacter</taxon>
    </lineage>
</organism>
<dbReference type="InterPro" id="IPR050486">
    <property type="entry name" value="Mannose-1P_guanyltransferase"/>
</dbReference>
<dbReference type="RefSeq" id="WP_118918423.1">
    <property type="nucleotide sequence ID" value="NZ_CP032097.1"/>
</dbReference>
<reference evidence="3 5" key="2">
    <citation type="submission" date="2018-08" db="EMBL/GenBank/DDBJ databases">
        <title>Complete genome of the Arcobacter ellisii type strain LMG 26155.</title>
        <authorList>
            <person name="Miller W.G."/>
            <person name="Yee E."/>
            <person name="Bono J.L."/>
        </authorList>
    </citation>
    <scope>NUCLEOTIDE SEQUENCE [LARGE SCALE GENOMIC DNA]</scope>
    <source>
        <strain evidence="3 5">LMG 26155</strain>
    </source>
</reference>
<evidence type="ECO:0000313" key="5">
    <source>
        <dbReference type="Proteomes" id="UP000262582"/>
    </source>
</evidence>
<reference evidence="4 6" key="1">
    <citation type="submission" date="2017-09" db="EMBL/GenBank/DDBJ databases">
        <title>Genomics of the genus Arcobacter.</title>
        <authorList>
            <person name="Perez-Cataluna A."/>
            <person name="Figueras M.J."/>
            <person name="Salas-Masso N."/>
        </authorList>
    </citation>
    <scope>NUCLEOTIDE SEQUENCE [LARGE SCALE GENOMIC DNA]</scope>
    <source>
        <strain evidence="4 6">CECT 7837</strain>
    </source>
</reference>
<evidence type="ECO:0000259" key="2">
    <source>
        <dbReference type="PROSITE" id="PS51371"/>
    </source>
</evidence>
<dbReference type="GO" id="GO:0016779">
    <property type="term" value="F:nucleotidyltransferase activity"/>
    <property type="evidence" value="ECO:0007669"/>
    <property type="project" value="UniProtKB-KW"/>
</dbReference>
<dbReference type="CDD" id="cd06426">
    <property type="entry name" value="NTP_transferase_like_2"/>
    <property type="match status" value="1"/>
</dbReference>
<dbReference type="SMART" id="SM00116">
    <property type="entry name" value="CBS"/>
    <property type="match status" value="2"/>
</dbReference>
<evidence type="ECO:0000256" key="1">
    <source>
        <dbReference type="PROSITE-ProRule" id="PRU00703"/>
    </source>
</evidence>
<dbReference type="Proteomes" id="UP000262582">
    <property type="component" value="Chromosome"/>
</dbReference>
<name>A0A347UBQ5_9BACT</name>
<evidence type="ECO:0000313" key="3">
    <source>
        <dbReference type="EMBL" id="AXX96283.1"/>
    </source>
</evidence>
<keyword evidence="1" id="KW-0129">CBS domain</keyword>
<dbReference type="InterPro" id="IPR046342">
    <property type="entry name" value="CBS_dom_sf"/>
</dbReference>
<dbReference type="SUPFAM" id="SSF54631">
    <property type="entry name" value="CBS-domain pair"/>
    <property type="match status" value="1"/>
</dbReference>